<keyword evidence="4" id="KW-1185">Reference proteome</keyword>
<dbReference type="CDD" id="cd09917">
    <property type="entry name" value="F-box_SF"/>
    <property type="match status" value="1"/>
</dbReference>
<dbReference type="InterPro" id="IPR001810">
    <property type="entry name" value="F-box_dom"/>
</dbReference>
<dbReference type="PROSITE" id="PS50181">
    <property type="entry name" value="FBOX"/>
    <property type="match status" value="1"/>
</dbReference>
<comment type="caution">
    <text evidence="3">The sequence shown here is derived from an EMBL/GenBank/DDBJ whole genome shotgun (WGS) entry which is preliminary data.</text>
</comment>
<feature type="domain" description="F-box" evidence="2">
    <location>
        <begin position="178"/>
        <end position="229"/>
    </location>
</feature>
<dbReference type="OrthoDB" id="3258311at2759"/>
<evidence type="ECO:0000259" key="2">
    <source>
        <dbReference type="PROSITE" id="PS50181"/>
    </source>
</evidence>
<dbReference type="InterPro" id="IPR036047">
    <property type="entry name" value="F-box-like_dom_sf"/>
</dbReference>
<evidence type="ECO:0000313" key="3">
    <source>
        <dbReference type="EMBL" id="KAH8094824.1"/>
    </source>
</evidence>
<evidence type="ECO:0000256" key="1">
    <source>
        <dbReference type="SAM" id="MobiDB-lite"/>
    </source>
</evidence>
<gene>
    <name evidence="3" type="ORF">BXZ70DRAFT_338298</name>
</gene>
<proteinExistence type="predicted"/>
<dbReference type="EMBL" id="JAEVFJ010000024">
    <property type="protein sequence ID" value="KAH8094824.1"/>
    <property type="molecule type" value="Genomic_DNA"/>
</dbReference>
<accession>A0A8K0UKV1</accession>
<feature type="region of interest" description="Disordered" evidence="1">
    <location>
        <begin position="689"/>
        <end position="708"/>
    </location>
</feature>
<organism evidence="3 4">
    <name type="scientific">Cristinia sonorae</name>
    <dbReference type="NCBI Taxonomy" id="1940300"/>
    <lineage>
        <taxon>Eukaryota</taxon>
        <taxon>Fungi</taxon>
        <taxon>Dikarya</taxon>
        <taxon>Basidiomycota</taxon>
        <taxon>Agaricomycotina</taxon>
        <taxon>Agaricomycetes</taxon>
        <taxon>Agaricomycetidae</taxon>
        <taxon>Agaricales</taxon>
        <taxon>Pleurotineae</taxon>
        <taxon>Stephanosporaceae</taxon>
        <taxon>Cristinia</taxon>
    </lineage>
</organism>
<protein>
    <recommendedName>
        <fullName evidence="2">F-box domain-containing protein</fullName>
    </recommendedName>
</protein>
<evidence type="ECO:0000313" key="4">
    <source>
        <dbReference type="Proteomes" id="UP000813824"/>
    </source>
</evidence>
<reference evidence="3" key="1">
    <citation type="journal article" date="2021" name="New Phytol.">
        <title>Evolutionary innovations through gain and loss of genes in the ectomycorrhizal Boletales.</title>
        <authorList>
            <person name="Wu G."/>
            <person name="Miyauchi S."/>
            <person name="Morin E."/>
            <person name="Kuo A."/>
            <person name="Drula E."/>
            <person name="Varga T."/>
            <person name="Kohler A."/>
            <person name="Feng B."/>
            <person name="Cao Y."/>
            <person name="Lipzen A."/>
            <person name="Daum C."/>
            <person name="Hundley H."/>
            <person name="Pangilinan J."/>
            <person name="Johnson J."/>
            <person name="Barry K."/>
            <person name="LaButti K."/>
            <person name="Ng V."/>
            <person name="Ahrendt S."/>
            <person name="Min B."/>
            <person name="Choi I.G."/>
            <person name="Park H."/>
            <person name="Plett J.M."/>
            <person name="Magnuson J."/>
            <person name="Spatafora J.W."/>
            <person name="Nagy L.G."/>
            <person name="Henrissat B."/>
            <person name="Grigoriev I.V."/>
            <person name="Yang Z.L."/>
            <person name="Xu J."/>
            <person name="Martin F.M."/>
        </authorList>
    </citation>
    <scope>NUCLEOTIDE SEQUENCE</scope>
    <source>
        <strain evidence="3">KKN 215</strain>
    </source>
</reference>
<dbReference type="Proteomes" id="UP000813824">
    <property type="component" value="Unassembled WGS sequence"/>
</dbReference>
<sequence length="708" mass="81516">MRCLIFELNTVERIEPTWPELKAYQNEEREYVARYPSVNDWALSQFRLPRFLQTIMGFYARNVDLTGRHKPRFQSLMRRWKDFLDDIAVFPRDERSYAHVLAVVERANSGQSLGPPAIQQIDVVQDDFRWDEIPSDDYYVLERRWRIPTQREYLSKLCAAMDQLSDTLNRGHQPIFQELCLQDLPAELLFCILDFLDHTSARHLGATSRLFRNLSISYINRHRTFYLEALDWTKIADSSLQECRAATIATLNASKERVLEQMRFILGEPGLIKSMESLFVRGDYIKDEIGDEDIFGSRANRRAFYLPLLKDLNAVLLKAANVKTLKINNWDLPEHYINTILSMPALQTLDVEYCPIFRTVQAQTMPRILSPTILNARIACESAEDRHAWRFLPCLPNLRVFSVTCRPESEGISILPPAQVRTTANPFKTIERFLASHLIASEVDDLISWIQHARMTYGRLKLTHFKLVADVMGLMEEQIVTLLDVLAGSPLQSFCLDGVHLASPELIIRIATTFPRLALLSIQYRQSHRQQYTTCAYWPASSSAYAESLSRFPQLKHFIWNQRYDALDYPYDTLERMEAGWSDDFDNRTATKFHGLGAATSFSPYEDTYELDELEMDDPEPESSYDDWISVVKLFAVRCRSLKTVTFLSDAEPVAEYTIKRQVGVGIGESVHVAMATETDALDITELDPESSWPTLHTPAPPDHVELE</sequence>
<dbReference type="SUPFAM" id="SSF81383">
    <property type="entry name" value="F-box domain"/>
    <property type="match status" value="1"/>
</dbReference>
<dbReference type="Pfam" id="PF00646">
    <property type="entry name" value="F-box"/>
    <property type="match status" value="1"/>
</dbReference>
<name>A0A8K0UKV1_9AGAR</name>
<dbReference type="AlphaFoldDB" id="A0A8K0UKV1"/>